<evidence type="ECO:0008006" key="5">
    <source>
        <dbReference type="Google" id="ProtNLM"/>
    </source>
</evidence>
<feature type="transmembrane region" description="Helical" evidence="2">
    <location>
        <begin position="758"/>
        <end position="777"/>
    </location>
</feature>
<organism evidence="3 4">
    <name type="scientific">Leishmania martiniquensis</name>
    <dbReference type="NCBI Taxonomy" id="1580590"/>
    <lineage>
        <taxon>Eukaryota</taxon>
        <taxon>Discoba</taxon>
        <taxon>Euglenozoa</taxon>
        <taxon>Kinetoplastea</taxon>
        <taxon>Metakinetoplastina</taxon>
        <taxon>Trypanosomatida</taxon>
        <taxon>Trypanosomatidae</taxon>
        <taxon>Leishmaniinae</taxon>
        <taxon>Leishmania</taxon>
    </lineage>
</organism>
<evidence type="ECO:0000313" key="4">
    <source>
        <dbReference type="Proteomes" id="UP000673552"/>
    </source>
</evidence>
<evidence type="ECO:0000256" key="2">
    <source>
        <dbReference type="SAM" id="Phobius"/>
    </source>
</evidence>
<feature type="transmembrane region" description="Helical" evidence="2">
    <location>
        <begin position="783"/>
        <end position="803"/>
    </location>
</feature>
<feature type="transmembrane region" description="Helical" evidence="2">
    <location>
        <begin position="526"/>
        <end position="548"/>
    </location>
</feature>
<dbReference type="AlphaFoldDB" id="A0A836HQL6"/>
<evidence type="ECO:0000256" key="1">
    <source>
        <dbReference type="SAM" id="MobiDB-lite"/>
    </source>
</evidence>
<evidence type="ECO:0000313" key="3">
    <source>
        <dbReference type="EMBL" id="KAG5485748.1"/>
    </source>
</evidence>
<proteinExistence type="predicted"/>
<feature type="transmembrane region" description="Helical" evidence="2">
    <location>
        <begin position="398"/>
        <end position="423"/>
    </location>
</feature>
<protein>
    <recommendedName>
        <fullName evidence="5">Transmembrane protein</fullName>
    </recommendedName>
</protein>
<feature type="region of interest" description="Disordered" evidence="1">
    <location>
        <begin position="692"/>
        <end position="740"/>
    </location>
</feature>
<reference evidence="4" key="1">
    <citation type="journal article" date="2021" name="Microbiol. Resour. Announc.">
        <title>LGAAP: Leishmaniinae Genome Assembly and Annotation Pipeline.</title>
        <authorList>
            <person name="Almutairi H."/>
            <person name="Urbaniak M.D."/>
            <person name="Bates M.D."/>
            <person name="Jariyapan N."/>
            <person name="Kwakye-Nuako G."/>
            <person name="Thomaz-Soccol V."/>
            <person name="Al-Salem W.S."/>
            <person name="Dillon R.J."/>
            <person name="Bates P.A."/>
            <person name="Gatherer D."/>
        </authorList>
    </citation>
    <scope>NUCLEOTIDE SEQUENCE [LARGE SCALE GENOMIC DNA]</scope>
</reference>
<keyword evidence="2" id="KW-1133">Transmembrane helix</keyword>
<feature type="compositionally biased region" description="Polar residues" evidence="1">
    <location>
        <begin position="717"/>
        <end position="728"/>
    </location>
</feature>
<sequence length="918" mass="100435">MLFSLTEGPNTTTSTVFLDSLPAWLQSMLGRQHMCCKTLLQDWTAQDALPEELLSLFWMRRAVTQPYSSWYLHNSETYRGVPMSMRLPKVVVAEGQLLYPFHVLYLYACGVWLRWVRPDLAVKLFTPHEQPRLKHAEAVQLRSTLAWPCVGCVVLVGGPAVWCFVGTLSRMLRHAVRERERASRIYWPADVCAAVAASGGGAPVSENAAAASTKACKEKAFGIATELAGVTTLETSDAAIFLGSLSILFTGIVPLFVMEMCTMQPWCLCGSLLVWAVFCVLKDELQLHAAEEHMTDAAFDLSTPVVVERGLEFFALKRQPSLCPLIALSVIVTVMSLTMPSCLFARLLFFLWSLSACWQRSHRRVLVKLQLPKRTADTSAISNKSVRIGYSCYSDTLWMARCLCCSTIFAACLVLAVTTPWWLHQQPLVAFMNLFARPPKPLPNASLKGGSVGRATEPASTSFTGGYEMHPRCLAGYYSYGSCARPTSNMWRLTVWFGLPWTTVAKTLTSIFTADRGYIDQESPLWLNYIMLLLALGNSGSILVLSFYRVRKPPLSFETPVWYATQRVAQLAGCRGGAQSPVPPASESVSGAPVSAGKRHQRAKVVTCLSREEYIVKQVVLLCWMLSVITASGTMLFLHSAPDSCVLMFPCGSLLAAVYVVIRILRCERPLAFHPMPPQPVKAVCAAPMRPKSAAPASADDPTPHDFGSAAIPAAPQGTQSHASPAHNQQDRDDERPPAASRWCSTAVAPSLAHAADVSWLCLVLTASVLGTGALTWMTVPTLLRHAILFLLGGCVTLSLAQLRTLSQVDTTSYIFMRLGALGSVVLGLLLAAQAVPPSSASTLARWLVWVTDRVGDIYTRTAENVLRSLIYQSAAACLLFACCVVHATLRLARLALEPEGVSLVPIEEERLPPHERQ</sequence>
<feature type="transmembrane region" description="Helical" evidence="2">
    <location>
        <begin position="325"/>
        <end position="352"/>
    </location>
</feature>
<feature type="transmembrane region" description="Helical" evidence="2">
    <location>
        <begin position="870"/>
        <end position="890"/>
    </location>
</feature>
<keyword evidence="2" id="KW-0472">Membrane</keyword>
<dbReference type="RefSeq" id="XP_067180901.1">
    <property type="nucleotide sequence ID" value="XM_067324544.1"/>
</dbReference>
<feature type="transmembrane region" description="Helical" evidence="2">
    <location>
        <begin position="238"/>
        <end position="257"/>
    </location>
</feature>
<name>A0A836HQL6_9TRYP</name>
<reference evidence="4" key="2">
    <citation type="journal article" date="2021" name="Sci. Data">
        <title>Chromosome-scale genome sequencing, assembly and annotation of six genomes from subfamily Leishmaniinae.</title>
        <authorList>
            <person name="Almutairi H."/>
            <person name="Urbaniak M.D."/>
            <person name="Bates M.D."/>
            <person name="Jariyapan N."/>
            <person name="Kwakye-Nuako G."/>
            <person name="Thomaz Soccol V."/>
            <person name="Al-Salem W.S."/>
            <person name="Dillon R.J."/>
            <person name="Bates P.A."/>
            <person name="Gatherer D."/>
        </authorList>
    </citation>
    <scope>NUCLEOTIDE SEQUENCE [LARGE SCALE GENOMIC DNA]</scope>
</reference>
<dbReference type="KEGG" id="lmat:92517056"/>
<accession>A0A836HQL6</accession>
<comment type="caution">
    <text evidence="3">The sequence shown here is derived from an EMBL/GenBank/DDBJ whole genome shotgun (WGS) entry which is preliminary data.</text>
</comment>
<feature type="transmembrane region" description="Helical" evidence="2">
    <location>
        <begin position="815"/>
        <end position="836"/>
    </location>
</feature>
<dbReference type="Proteomes" id="UP000673552">
    <property type="component" value="Unassembled WGS sequence"/>
</dbReference>
<dbReference type="OrthoDB" id="263559at2759"/>
<keyword evidence="4" id="KW-1185">Reference proteome</keyword>
<feature type="transmembrane region" description="Helical" evidence="2">
    <location>
        <begin position="619"/>
        <end position="641"/>
    </location>
</feature>
<feature type="transmembrane region" description="Helical" evidence="2">
    <location>
        <begin position="647"/>
        <end position="665"/>
    </location>
</feature>
<dbReference type="GeneID" id="92517056"/>
<keyword evidence="2" id="KW-0812">Transmembrane</keyword>
<gene>
    <name evidence="3" type="ORF">LSCM1_07159</name>
</gene>
<dbReference type="EMBL" id="JAFEUZ010000008">
    <property type="protein sequence ID" value="KAG5485748.1"/>
    <property type="molecule type" value="Genomic_DNA"/>
</dbReference>
<feature type="transmembrane region" description="Helical" evidence="2">
    <location>
        <begin position="145"/>
        <end position="169"/>
    </location>
</feature>